<dbReference type="AlphaFoldDB" id="A0A327WQ44"/>
<evidence type="ECO:0000313" key="2">
    <source>
        <dbReference type="Proteomes" id="UP000248790"/>
    </source>
</evidence>
<dbReference type="EMBL" id="QLMC01000005">
    <property type="protein sequence ID" value="RAJ94069.1"/>
    <property type="molecule type" value="Genomic_DNA"/>
</dbReference>
<accession>A0A327WQ44</accession>
<gene>
    <name evidence="1" type="ORF">LX87_03953</name>
</gene>
<evidence type="ECO:0000313" key="1">
    <source>
        <dbReference type="EMBL" id="RAJ94069.1"/>
    </source>
</evidence>
<sequence>MKGFDKTSPGSSWQMSDNGIRWGVSGRQCSYTVGFFMEQ</sequence>
<proteinExistence type="predicted"/>
<protein>
    <submittedName>
        <fullName evidence="1">Uncharacterized protein</fullName>
    </submittedName>
</protein>
<reference evidence="1 2" key="1">
    <citation type="submission" date="2018-06" db="EMBL/GenBank/DDBJ databases">
        <title>Genomic Encyclopedia of Archaeal and Bacterial Type Strains, Phase II (KMG-II): from individual species to whole genera.</title>
        <authorList>
            <person name="Goeker M."/>
        </authorList>
    </citation>
    <scope>NUCLEOTIDE SEQUENCE [LARGE SCALE GENOMIC DNA]</scope>
    <source>
        <strain evidence="1 2">DSM 21851</strain>
    </source>
</reference>
<comment type="caution">
    <text evidence="1">The sequence shown here is derived from an EMBL/GenBank/DDBJ whole genome shotgun (WGS) entry which is preliminary data.</text>
</comment>
<organism evidence="1 2">
    <name type="scientific">Larkinella arboricola</name>
    <dbReference type="NCBI Taxonomy" id="643671"/>
    <lineage>
        <taxon>Bacteria</taxon>
        <taxon>Pseudomonadati</taxon>
        <taxon>Bacteroidota</taxon>
        <taxon>Cytophagia</taxon>
        <taxon>Cytophagales</taxon>
        <taxon>Spirosomataceae</taxon>
        <taxon>Larkinella</taxon>
    </lineage>
</organism>
<keyword evidence="2" id="KW-1185">Reference proteome</keyword>
<dbReference type="Proteomes" id="UP000248790">
    <property type="component" value="Unassembled WGS sequence"/>
</dbReference>
<name>A0A327WQ44_LARAB</name>